<reference evidence="2 3" key="1">
    <citation type="submission" date="2018-11" db="EMBL/GenBank/DDBJ databases">
        <title>Chitinophaga lutea sp.nov., isolate from arsenic contaminated soil.</title>
        <authorList>
            <person name="Zong Y."/>
        </authorList>
    </citation>
    <scope>NUCLEOTIDE SEQUENCE [LARGE SCALE GENOMIC DNA]</scope>
    <source>
        <strain evidence="2 3">ZY74</strain>
    </source>
</reference>
<feature type="transmembrane region" description="Helical" evidence="1">
    <location>
        <begin position="51"/>
        <end position="69"/>
    </location>
</feature>
<gene>
    <name evidence="2" type="ORF">EGT74_05620</name>
</gene>
<accession>A0A3N4PYP8</accession>
<evidence type="ECO:0000313" key="3">
    <source>
        <dbReference type="Proteomes" id="UP000278351"/>
    </source>
</evidence>
<name>A0A3N4PYP8_9BACT</name>
<dbReference type="PROSITE" id="PS51257">
    <property type="entry name" value="PROKAR_LIPOPROTEIN"/>
    <property type="match status" value="1"/>
</dbReference>
<sequence>MLEMVLREIFDALYRGVSRGIGAAIWWLLAGCRPRFREMYANDAYEFRHGVTGLIVKAGVLMGIIIWQFS</sequence>
<organism evidence="2 3">
    <name type="scientific">Chitinophaga lutea</name>
    <dbReference type="NCBI Taxonomy" id="2488634"/>
    <lineage>
        <taxon>Bacteria</taxon>
        <taxon>Pseudomonadati</taxon>
        <taxon>Bacteroidota</taxon>
        <taxon>Chitinophagia</taxon>
        <taxon>Chitinophagales</taxon>
        <taxon>Chitinophagaceae</taxon>
        <taxon>Chitinophaga</taxon>
    </lineage>
</organism>
<dbReference type="AlphaFoldDB" id="A0A3N4PYP8"/>
<evidence type="ECO:0000256" key="1">
    <source>
        <dbReference type="SAM" id="Phobius"/>
    </source>
</evidence>
<protein>
    <submittedName>
        <fullName evidence="2">Uncharacterized protein</fullName>
    </submittedName>
</protein>
<keyword evidence="1" id="KW-0812">Transmembrane</keyword>
<dbReference type="EMBL" id="RPDH01000001">
    <property type="protein sequence ID" value="RPE13016.1"/>
    <property type="molecule type" value="Genomic_DNA"/>
</dbReference>
<comment type="caution">
    <text evidence="2">The sequence shown here is derived from an EMBL/GenBank/DDBJ whole genome shotgun (WGS) entry which is preliminary data.</text>
</comment>
<evidence type="ECO:0000313" key="2">
    <source>
        <dbReference type="EMBL" id="RPE13016.1"/>
    </source>
</evidence>
<dbReference type="Proteomes" id="UP000278351">
    <property type="component" value="Unassembled WGS sequence"/>
</dbReference>
<keyword evidence="1" id="KW-1133">Transmembrane helix</keyword>
<proteinExistence type="predicted"/>
<keyword evidence="3" id="KW-1185">Reference proteome</keyword>
<keyword evidence="1" id="KW-0472">Membrane</keyword>